<dbReference type="EMBL" id="LAYC01000003">
    <property type="protein sequence ID" value="KYK56265.1"/>
    <property type="molecule type" value="Genomic_DNA"/>
</dbReference>
<evidence type="ECO:0000313" key="8">
    <source>
        <dbReference type="Proteomes" id="UP000076580"/>
    </source>
</evidence>
<organism evidence="7 8">
    <name type="scientific">Drechmeria coniospora</name>
    <name type="common">Nematophagous fungus</name>
    <name type="synonym">Meria coniospora</name>
    <dbReference type="NCBI Taxonomy" id="98403"/>
    <lineage>
        <taxon>Eukaryota</taxon>
        <taxon>Fungi</taxon>
        <taxon>Dikarya</taxon>
        <taxon>Ascomycota</taxon>
        <taxon>Pezizomycotina</taxon>
        <taxon>Sordariomycetes</taxon>
        <taxon>Hypocreomycetidae</taxon>
        <taxon>Hypocreales</taxon>
        <taxon>Ophiocordycipitaceae</taxon>
        <taxon>Drechmeria</taxon>
    </lineage>
</organism>
<comment type="similarity">
    <text evidence="1">Belongs to the peptidase A1 family.</text>
</comment>
<evidence type="ECO:0000256" key="3">
    <source>
        <dbReference type="PIRSR" id="PIRSR601461-2"/>
    </source>
</evidence>
<protein>
    <recommendedName>
        <fullName evidence="6">Peptidase A1 domain-containing protein</fullName>
    </recommendedName>
</protein>
<feature type="compositionally biased region" description="Low complexity" evidence="4">
    <location>
        <begin position="464"/>
        <end position="498"/>
    </location>
</feature>
<dbReference type="Gene3D" id="2.40.70.10">
    <property type="entry name" value="Acid Proteases"/>
    <property type="match status" value="2"/>
</dbReference>
<feature type="signal peptide" evidence="5">
    <location>
        <begin position="1"/>
        <end position="16"/>
    </location>
</feature>
<feature type="domain" description="Peptidase A1" evidence="6">
    <location>
        <begin position="69"/>
        <end position="385"/>
    </location>
</feature>
<feature type="compositionally biased region" description="Polar residues" evidence="4">
    <location>
        <begin position="413"/>
        <end position="440"/>
    </location>
</feature>
<feature type="chain" id="PRO_5007580587" description="Peptidase A1 domain-containing protein" evidence="5">
    <location>
        <begin position="17"/>
        <end position="1121"/>
    </location>
</feature>
<dbReference type="STRING" id="98403.A0A151GGP7"/>
<feature type="region of interest" description="Disordered" evidence="4">
    <location>
        <begin position="1059"/>
        <end position="1099"/>
    </location>
</feature>
<reference evidence="7 8" key="1">
    <citation type="journal article" date="2016" name="Sci. Rep.">
        <title>Insights into Adaptations to a Near-Obligate Nematode Endoparasitic Lifestyle from the Finished Genome of Drechmeria coniospora.</title>
        <authorList>
            <person name="Zhang L."/>
            <person name="Zhou Z."/>
            <person name="Guo Q."/>
            <person name="Fokkens L."/>
            <person name="Miskei M."/>
            <person name="Pocsi I."/>
            <person name="Zhang W."/>
            <person name="Chen M."/>
            <person name="Wang L."/>
            <person name="Sun Y."/>
            <person name="Donzelli B.G."/>
            <person name="Gibson D.M."/>
            <person name="Nelson D.R."/>
            <person name="Luo J.G."/>
            <person name="Rep M."/>
            <person name="Liu H."/>
            <person name="Yang S."/>
            <person name="Wang J."/>
            <person name="Krasnoff S.B."/>
            <person name="Xu Y."/>
            <person name="Molnar I."/>
            <person name="Lin M."/>
        </authorList>
    </citation>
    <scope>NUCLEOTIDE SEQUENCE [LARGE SCALE GENOMIC DNA]</scope>
    <source>
        <strain evidence="7 8">ARSEF 6962</strain>
    </source>
</reference>
<dbReference type="Proteomes" id="UP000076580">
    <property type="component" value="Chromosome 03"/>
</dbReference>
<dbReference type="Pfam" id="PF00026">
    <property type="entry name" value="Asp"/>
    <property type="match status" value="1"/>
</dbReference>
<dbReference type="PANTHER" id="PTHR47966">
    <property type="entry name" value="BETA-SITE APP-CLEAVING ENZYME, ISOFORM A-RELATED"/>
    <property type="match status" value="1"/>
</dbReference>
<evidence type="ECO:0000259" key="6">
    <source>
        <dbReference type="PROSITE" id="PS51767"/>
    </source>
</evidence>
<gene>
    <name evidence="7" type="ORF">DCS_08235</name>
</gene>
<keyword evidence="3" id="KW-1015">Disulfide bond</keyword>
<dbReference type="PANTHER" id="PTHR47966:SF65">
    <property type="entry name" value="ASPARTIC-TYPE ENDOPEPTIDASE"/>
    <property type="match status" value="1"/>
</dbReference>
<feature type="region of interest" description="Disordered" evidence="4">
    <location>
        <begin position="591"/>
        <end position="695"/>
    </location>
</feature>
<evidence type="ECO:0000256" key="5">
    <source>
        <dbReference type="SAM" id="SignalP"/>
    </source>
</evidence>
<accession>A0A151GGP7</accession>
<evidence type="ECO:0000256" key="1">
    <source>
        <dbReference type="ARBA" id="ARBA00007447"/>
    </source>
</evidence>
<keyword evidence="8" id="KW-1185">Reference proteome</keyword>
<comment type="caution">
    <text evidence="7">The sequence shown here is derived from an EMBL/GenBank/DDBJ whole genome shotgun (WGS) entry which is preliminary data.</text>
</comment>
<dbReference type="SUPFAM" id="SSF50630">
    <property type="entry name" value="Acid proteases"/>
    <property type="match status" value="1"/>
</dbReference>
<dbReference type="PROSITE" id="PS51767">
    <property type="entry name" value="PEPTIDASE_A1"/>
    <property type="match status" value="1"/>
</dbReference>
<dbReference type="AlphaFoldDB" id="A0A151GGP7"/>
<dbReference type="InParanoid" id="A0A151GGP7"/>
<dbReference type="InterPro" id="IPR021109">
    <property type="entry name" value="Peptidase_aspartic_dom_sf"/>
</dbReference>
<feature type="region of interest" description="Disordered" evidence="4">
    <location>
        <begin position="405"/>
        <end position="562"/>
    </location>
</feature>
<dbReference type="GO" id="GO:0004190">
    <property type="term" value="F:aspartic-type endopeptidase activity"/>
    <property type="evidence" value="ECO:0007669"/>
    <property type="project" value="InterPro"/>
</dbReference>
<dbReference type="InterPro" id="IPR001461">
    <property type="entry name" value="Aspartic_peptidase_A1"/>
</dbReference>
<name>A0A151GGP7_DRECN</name>
<dbReference type="PRINTS" id="PR00792">
    <property type="entry name" value="PEPSIN"/>
</dbReference>
<evidence type="ECO:0000256" key="2">
    <source>
        <dbReference type="PIRSR" id="PIRSR601461-1"/>
    </source>
</evidence>
<dbReference type="GeneID" id="63720878"/>
<feature type="region of interest" description="Disordered" evidence="4">
    <location>
        <begin position="769"/>
        <end position="822"/>
    </location>
</feature>
<feature type="compositionally biased region" description="Polar residues" evidence="4">
    <location>
        <begin position="499"/>
        <end position="530"/>
    </location>
</feature>
<keyword evidence="5" id="KW-0732">Signal</keyword>
<feature type="active site" evidence="2">
    <location>
        <position position="87"/>
    </location>
</feature>
<dbReference type="RefSeq" id="XP_040655617.1">
    <property type="nucleotide sequence ID" value="XM_040805513.1"/>
</dbReference>
<proteinExistence type="inferred from homology"/>
<feature type="active site" evidence="2">
    <location>
        <position position="280"/>
    </location>
</feature>
<dbReference type="GO" id="GO:0006508">
    <property type="term" value="P:proteolysis"/>
    <property type="evidence" value="ECO:0007669"/>
    <property type="project" value="InterPro"/>
</dbReference>
<evidence type="ECO:0000256" key="4">
    <source>
        <dbReference type="SAM" id="MobiDB-lite"/>
    </source>
</evidence>
<dbReference type="InterPro" id="IPR033121">
    <property type="entry name" value="PEPTIDASE_A1"/>
</dbReference>
<feature type="disulfide bond" evidence="3">
    <location>
        <begin position="317"/>
        <end position="350"/>
    </location>
</feature>
<evidence type="ECO:0000313" key="7">
    <source>
        <dbReference type="EMBL" id="KYK56265.1"/>
    </source>
</evidence>
<feature type="compositionally biased region" description="Polar residues" evidence="4">
    <location>
        <begin position="546"/>
        <end position="562"/>
    </location>
</feature>
<sequence>MLSALCSFVTLALAAAQGVPDAVDAGATAQVPGLIRHPIRVSRAAPPGGKLRRRQVRIDHTTREDGIFYTIDLAIGTPAQTVPVMIDTGSTKLWVNPRCERARNEKLCSSFGRFTSSRTFSDLNKTSHAVYMGSAMARFRYGYDYVQVGPARLSQQIFGVAYDTEDISASILGLGPRLADWLNPYPLLLDNLVGQGFINSRSFSLDIRSLDSKSGSVIFGGVDTKKFRGKLEKRPIIPPPSSLKGSVGYWIHMDGIGVRRADGSAGTVYDKPNGVAIMVDSGSPFNSLPKAVFDDLIKQFPSAQPVSNSSDLYTVPCSVRDSDGHVDFKFGGAVINVPFKDFIFKYDQLCIIGANIAEEYPLLGDSFLRAAYVVFDQDNNNIHLANTHNCGTNLVPIGKGPDGVPSVAGDCMPSSTGSVQPASSTTDGSVQPTSSTTDGSIPTAGPDDMSSIAESGIEDGGSPNSSNMTGGSNITGGSSTNSSITGSGNSTNSGIANITNGGIDTPSTTTNSSVSGNIPDSSLGTASNKADGNVTGVDVGSTGGTATNSNIPSGSVEPISSNADGKMIGVGIGIVGGDTGGNVPGSNVAPIDGSVDGKKIGPDDGTVGGGTNSSISGGKPTSVEPVDNSVPGKKIGIDAGTINGGTDSAIPGVKPNSAEPVDNSVDGNKIGVDDGSVVKPNSSVEPIDGSIDGNKIGVDDGIIGSGTKSNGPGSNAEPIGGGINGNLIGVDVGIIGGEVDNNVPGGKIDNNIPDGKVDNNVPDGKVDNNVPGGKVDSNVPDGKVDNTVPGGKVDNNVPGGDIKSAGRLPIGDGLPSPNGAPRTPLTSTFTSVSVETICPPHVSGCPGSHVLSRTTTGTSVWYPDASLAPSMAPPSPSLPAVKYSSSTYTITDCHGKQSCKVGDVSTEVAKSTQLPSPNNPSVYASTKIYTITDCRGKGPCSVGQLTTELLGSSTLVSPVPSATAANTAPPMVPPPAPDAKSVYTISTASTITDCRGKGPCTMGGVTTQVVALTASVCPQTTATWTIPVDSVCLERDVGCKPGEKKSSYFVAVVTPVTPAPTPIPIPGSEDGNSPLQDPQDPVASLGTSSPAPTPAYSGAASRRRAPGIAALALFSLAIVLA</sequence>